<reference evidence="2 3" key="1">
    <citation type="submission" date="2019-05" db="EMBL/GenBank/DDBJ databases">
        <title>Nakamurella sp. N5BH11, whole genome shotgun sequence.</title>
        <authorList>
            <person name="Tuo L."/>
        </authorList>
    </citation>
    <scope>NUCLEOTIDE SEQUENCE [LARGE SCALE GENOMIC DNA]</scope>
    <source>
        <strain evidence="2 3">N5BH11</strain>
    </source>
</reference>
<organism evidence="2 3">
    <name type="scientific">Nakamurella flava</name>
    <dbReference type="NCBI Taxonomy" id="2576308"/>
    <lineage>
        <taxon>Bacteria</taxon>
        <taxon>Bacillati</taxon>
        <taxon>Actinomycetota</taxon>
        <taxon>Actinomycetes</taxon>
        <taxon>Nakamurellales</taxon>
        <taxon>Nakamurellaceae</taxon>
        <taxon>Nakamurella</taxon>
    </lineage>
</organism>
<evidence type="ECO:0000313" key="2">
    <source>
        <dbReference type="EMBL" id="TKV57052.1"/>
    </source>
</evidence>
<dbReference type="PROSITE" id="PS51257">
    <property type="entry name" value="PROKAR_LIPOPROTEIN"/>
    <property type="match status" value="1"/>
</dbReference>
<sequence length="521" mass="52998">MPFPSRGLRPALAGLALVTVAVSGCGSSTTVETVTAGASGAETVSSDAQVTADSGFRVAANGFSFANYGNEKSPANLDAATMQSLFGDEVCARTDGGTCSLTAVAKAFMNFANGTMGDGHCFGMAALASLMHQGTVDPATYGAATVAQLSDTAAVQQAVARYFTTQMTPNVQSTETGQTVKEVIDTLTQGWARGEGYILGISAADDTGGHAITPTALATRPDGTVEIRVYDNNFPGVERVVLADPAADTWQYATAANPATDPKPYVGSPTNRMVLTPVSAVTGPQQCPVCEEQSGRTLVMVTDRSHDLPVDVEITAPDGEPPVDLQKLESLSDSDSTWVSVGTSGRFVVSLQAGDGPQADDVDIAVLGSGYVRQASDVKMAPGQQSTMIIDPGADRFTWQSTGDGAPTLSASGENGAVSYSFAAGLDALAPNTPVTVGSDPAAGTASVSVGTDAAAAQQVALAVERTDATSDGTLTITYPDLGGGQTLTMDYGRWDGNSAGPISATLATPGQPDQPVNLTG</sequence>
<dbReference type="RefSeq" id="WP_137451438.1">
    <property type="nucleotide sequence ID" value="NZ_SZZH01000006.1"/>
</dbReference>
<accession>A0A4U6QAX1</accession>
<name>A0A4U6QAX1_9ACTN</name>
<proteinExistence type="predicted"/>
<dbReference type="OrthoDB" id="4528774at2"/>
<gene>
    <name evidence="2" type="ORF">FDO65_19770</name>
</gene>
<evidence type="ECO:0008006" key="4">
    <source>
        <dbReference type="Google" id="ProtNLM"/>
    </source>
</evidence>
<comment type="caution">
    <text evidence="2">The sequence shown here is derived from an EMBL/GenBank/DDBJ whole genome shotgun (WGS) entry which is preliminary data.</text>
</comment>
<keyword evidence="3" id="KW-1185">Reference proteome</keyword>
<dbReference type="EMBL" id="SZZH01000006">
    <property type="protein sequence ID" value="TKV57052.1"/>
    <property type="molecule type" value="Genomic_DNA"/>
</dbReference>
<protein>
    <recommendedName>
        <fullName evidence="4">Lipoprotein</fullName>
    </recommendedName>
</protein>
<dbReference type="AlphaFoldDB" id="A0A4U6QAX1"/>
<evidence type="ECO:0000313" key="3">
    <source>
        <dbReference type="Proteomes" id="UP000306985"/>
    </source>
</evidence>
<keyword evidence="1" id="KW-0732">Signal</keyword>
<feature type="chain" id="PRO_5038984294" description="Lipoprotein" evidence="1">
    <location>
        <begin position="24"/>
        <end position="521"/>
    </location>
</feature>
<dbReference type="Proteomes" id="UP000306985">
    <property type="component" value="Unassembled WGS sequence"/>
</dbReference>
<feature type="signal peptide" evidence="1">
    <location>
        <begin position="1"/>
        <end position="23"/>
    </location>
</feature>
<evidence type="ECO:0000256" key="1">
    <source>
        <dbReference type="SAM" id="SignalP"/>
    </source>
</evidence>